<evidence type="ECO:0000256" key="6">
    <source>
        <dbReference type="ARBA" id="ARBA00023316"/>
    </source>
</evidence>
<evidence type="ECO:0000313" key="9">
    <source>
        <dbReference type="Proteomes" id="UP000078534"/>
    </source>
</evidence>
<dbReference type="Proteomes" id="UP000078534">
    <property type="component" value="Unassembled WGS sequence"/>
</dbReference>
<dbReference type="NCBIfam" id="TIGR00247">
    <property type="entry name" value="endolytic transglycosylase MltG"/>
    <property type="match status" value="1"/>
</dbReference>
<organism evidence="8 9">
    <name type="scientific">Metabacillus litoralis</name>
    <dbReference type="NCBI Taxonomy" id="152268"/>
    <lineage>
        <taxon>Bacteria</taxon>
        <taxon>Bacillati</taxon>
        <taxon>Bacillota</taxon>
        <taxon>Bacilli</taxon>
        <taxon>Bacillales</taxon>
        <taxon>Bacillaceae</taxon>
        <taxon>Metabacillus</taxon>
    </lineage>
</organism>
<sequence length="375" mass="42751">MSEVDSKKDIFRKKLLEKQKEAKVVRKIVLTVFIVLIIAFSGLIGGGYLYIKSSLEPVDPSDQKGIDVTVPIGSSVSTISRILEENDIIKDARVFKYYIKFKNESGFQAGNYKLNRAMTFTEIIEILKQGKLMDDVAFQITIPEGRQLKEIASIISNKASFSEEEIIQKLTDKKFIESMRAKYPDLLTDDIFGENVKYALEGYLFPATYPYYKKDPTLEEILEPMIKKTSEVVAIYIPQLQEQKMSVHRFVTLASLIEEEATEKADREKISSVFYNRIEKDMPLQTDPTVLYALGEHKDRVLYKDLEVDSAYNTYQNKGLPPGPISNAGKISFVAALSPEDTDFLYFLATKEGDVIFTKTLDEHNKEKDKHITNK</sequence>
<evidence type="ECO:0000256" key="3">
    <source>
        <dbReference type="ARBA" id="ARBA00022989"/>
    </source>
</evidence>
<dbReference type="OrthoDB" id="9814591at2"/>
<evidence type="ECO:0000256" key="5">
    <source>
        <dbReference type="ARBA" id="ARBA00023239"/>
    </source>
</evidence>
<dbReference type="HAMAP" id="MF_02065">
    <property type="entry name" value="MltG"/>
    <property type="match status" value="1"/>
</dbReference>
<dbReference type="GO" id="GO:0005886">
    <property type="term" value="C:plasma membrane"/>
    <property type="evidence" value="ECO:0007669"/>
    <property type="project" value="UniProtKB-SubCell"/>
</dbReference>
<dbReference type="GO" id="GO:0008932">
    <property type="term" value="F:lytic endotransglycosylase activity"/>
    <property type="evidence" value="ECO:0007669"/>
    <property type="project" value="UniProtKB-UniRule"/>
</dbReference>
<evidence type="ECO:0000256" key="4">
    <source>
        <dbReference type="ARBA" id="ARBA00023136"/>
    </source>
</evidence>
<protein>
    <recommendedName>
        <fullName evidence="7">Endolytic murein transglycosylase</fullName>
        <ecNumber evidence="7">4.2.2.29</ecNumber>
    </recommendedName>
    <alternativeName>
        <fullName evidence="7">Peptidoglycan lytic transglycosylase</fullName>
    </alternativeName>
    <alternativeName>
        <fullName evidence="7">Peptidoglycan polymerization terminase</fullName>
    </alternativeName>
</protein>
<keyword evidence="3 7" id="KW-1133">Transmembrane helix</keyword>
<keyword evidence="9" id="KW-1185">Reference proteome</keyword>
<proteinExistence type="inferred from homology"/>
<keyword evidence="5 7" id="KW-0456">Lyase</keyword>
<comment type="catalytic activity">
    <reaction evidence="7">
        <text>a peptidoglycan chain = a peptidoglycan chain with N-acetyl-1,6-anhydromuramyl-[peptide] at the reducing end + a peptidoglycan chain with N-acetylglucosamine at the non-reducing end.</text>
        <dbReference type="EC" id="4.2.2.29"/>
    </reaction>
</comment>
<dbReference type="PANTHER" id="PTHR30518">
    <property type="entry name" value="ENDOLYTIC MUREIN TRANSGLYCOSYLASE"/>
    <property type="match status" value="1"/>
</dbReference>
<gene>
    <name evidence="7" type="primary">mltG</name>
    <name evidence="8" type="ORF">A6K24_05595</name>
</gene>
<evidence type="ECO:0000313" key="8">
    <source>
        <dbReference type="EMBL" id="OAS84984.1"/>
    </source>
</evidence>
<keyword evidence="6 7" id="KW-0961">Cell wall biogenesis/degradation</keyword>
<feature type="site" description="Important for catalytic activity" evidence="7">
    <location>
        <position position="260"/>
    </location>
</feature>
<comment type="caution">
    <text evidence="8">The sequence shown here is derived from an EMBL/GenBank/DDBJ whole genome shotgun (WGS) entry which is preliminary data.</text>
</comment>
<dbReference type="Pfam" id="PF02618">
    <property type="entry name" value="YceG"/>
    <property type="match status" value="1"/>
</dbReference>
<dbReference type="PANTHER" id="PTHR30518:SF2">
    <property type="entry name" value="ENDOLYTIC MUREIN TRANSGLYCOSYLASE"/>
    <property type="match status" value="1"/>
</dbReference>
<evidence type="ECO:0000256" key="1">
    <source>
        <dbReference type="ARBA" id="ARBA00022475"/>
    </source>
</evidence>
<evidence type="ECO:0000256" key="2">
    <source>
        <dbReference type="ARBA" id="ARBA00022692"/>
    </source>
</evidence>
<keyword evidence="1 7" id="KW-1003">Cell membrane</keyword>
<comment type="function">
    <text evidence="7">Functions as a peptidoglycan terminase that cleaves nascent peptidoglycan strands endolytically to terminate their elongation.</text>
</comment>
<comment type="subcellular location">
    <subcellularLocation>
        <location evidence="7">Cell membrane</location>
        <topology evidence="7">Single-pass membrane protein</topology>
    </subcellularLocation>
</comment>
<dbReference type="InterPro" id="IPR003770">
    <property type="entry name" value="MLTG-like"/>
</dbReference>
<dbReference type="Gene3D" id="3.30.1490.480">
    <property type="entry name" value="Endolytic murein transglycosylase"/>
    <property type="match status" value="1"/>
</dbReference>
<name>A0A179SUB9_9BACI</name>
<evidence type="ECO:0000256" key="7">
    <source>
        <dbReference type="HAMAP-Rule" id="MF_02065"/>
    </source>
</evidence>
<dbReference type="GO" id="GO:0071555">
    <property type="term" value="P:cell wall organization"/>
    <property type="evidence" value="ECO:0007669"/>
    <property type="project" value="UniProtKB-KW"/>
</dbReference>
<dbReference type="STRING" id="152268.A6K24_05595"/>
<dbReference type="RefSeq" id="WP_066334531.1">
    <property type="nucleotide sequence ID" value="NZ_LWSG01000023.1"/>
</dbReference>
<keyword evidence="2 7" id="KW-0812">Transmembrane</keyword>
<comment type="similarity">
    <text evidence="7">Belongs to the transglycosylase MltG family.</text>
</comment>
<dbReference type="EC" id="4.2.2.29" evidence="7"/>
<dbReference type="EMBL" id="LWSG01000023">
    <property type="protein sequence ID" value="OAS84984.1"/>
    <property type="molecule type" value="Genomic_DNA"/>
</dbReference>
<keyword evidence="4 7" id="KW-0472">Membrane</keyword>
<feature type="transmembrane region" description="Helical" evidence="7">
    <location>
        <begin position="28"/>
        <end position="51"/>
    </location>
</feature>
<dbReference type="CDD" id="cd08010">
    <property type="entry name" value="MltG_like"/>
    <property type="match status" value="1"/>
</dbReference>
<dbReference type="GO" id="GO:0009252">
    <property type="term" value="P:peptidoglycan biosynthetic process"/>
    <property type="evidence" value="ECO:0007669"/>
    <property type="project" value="UniProtKB-UniRule"/>
</dbReference>
<reference evidence="9" key="1">
    <citation type="submission" date="2016-04" db="EMBL/GenBank/DDBJ databases">
        <authorList>
            <person name="Lyu Z."/>
            <person name="Lyu W."/>
        </authorList>
    </citation>
    <scope>NUCLEOTIDE SEQUENCE [LARGE SCALE GENOMIC DNA]</scope>
    <source>
        <strain evidence="9">C44</strain>
    </source>
</reference>
<dbReference type="Gene3D" id="3.30.160.60">
    <property type="entry name" value="Classic Zinc Finger"/>
    <property type="match status" value="1"/>
</dbReference>
<dbReference type="AlphaFoldDB" id="A0A179SUB9"/>
<accession>A0A179SUB9</accession>